<evidence type="ECO:0000313" key="6">
    <source>
        <dbReference type="RefSeq" id="XP_060060926.1"/>
    </source>
</evidence>
<evidence type="ECO:0000256" key="2">
    <source>
        <dbReference type="ARBA" id="ARBA00023054"/>
    </source>
</evidence>
<evidence type="ECO:0000256" key="3">
    <source>
        <dbReference type="SAM" id="MobiDB-lite"/>
    </source>
</evidence>
<evidence type="ECO:0000256" key="1">
    <source>
        <dbReference type="ARBA" id="ARBA00022737"/>
    </source>
</evidence>
<proteinExistence type="predicted"/>
<dbReference type="GeneID" id="132542371"/>
<dbReference type="Proteomes" id="UP001652624">
    <property type="component" value="Chromosome 13"/>
</dbReference>
<dbReference type="SUPFAM" id="SSF47769">
    <property type="entry name" value="SAM/Pointed domain"/>
    <property type="match status" value="1"/>
</dbReference>
<name>A0ABM3YIM8_ERIEU</name>
<feature type="domain" description="SAM" evidence="4">
    <location>
        <begin position="190"/>
        <end position="255"/>
    </location>
</feature>
<feature type="region of interest" description="Disordered" evidence="3">
    <location>
        <begin position="39"/>
        <end position="103"/>
    </location>
</feature>
<dbReference type="SMART" id="SM00454">
    <property type="entry name" value="SAM"/>
    <property type="match status" value="1"/>
</dbReference>
<dbReference type="RefSeq" id="XP_060060926.1">
    <property type="nucleotide sequence ID" value="XM_060204943.1"/>
</dbReference>
<dbReference type="PROSITE" id="PS50105">
    <property type="entry name" value="SAM_DOMAIN"/>
    <property type="match status" value="1"/>
</dbReference>
<evidence type="ECO:0000259" key="4">
    <source>
        <dbReference type="PROSITE" id="PS50105"/>
    </source>
</evidence>
<dbReference type="InterPro" id="IPR001660">
    <property type="entry name" value="SAM"/>
</dbReference>
<keyword evidence="1" id="KW-0677">Repeat</keyword>
<accession>A0ABM3YIM8</accession>
<sequence length="261" mass="28313">MNLEKSKSGGFPQRGWAHTQPLVLKVKLLKLVQKGKVSPAHCKYSPTSPEASCKPAAPKPVDTQQTAPGAEAAGHKAAVSESGASHSSTLRATPPAWWHNKGGRDDAAPHAALDSCCHKDTDDISISLWEDGSDSSCRDGRVKSSKEETCPPQAQDLRTRDTTPLRNTVLQRKQALLEETWGRGLCFSQWDEEIVATWMEICLKMPDASAACQANGISGSDILTMTDAQLIRNLQIVKPLHLLKLKLAIQVITRQQPSAPP</sequence>
<gene>
    <name evidence="6" type="primary">LOC132542371</name>
</gene>
<dbReference type="InterPro" id="IPR013761">
    <property type="entry name" value="SAM/pointed_sf"/>
</dbReference>
<feature type="compositionally biased region" description="Polar residues" evidence="3">
    <location>
        <begin position="82"/>
        <end position="91"/>
    </location>
</feature>
<keyword evidence="5" id="KW-1185">Reference proteome</keyword>
<feature type="compositionally biased region" description="Low complexity" evidence="3">
    <location>
        <begin position="67"/>
        <end position="77"/>
    </location>
</feature>
<organism evidence="5 6">
    <name type="scientific">Erinaceus europaeus</name>
    <name type="common">Western European hedgehog</name>
    <dbReference type="NCBI Taxonomy" id="9365"/>
    <lineage>
        <taxon>Eukaryota</taxon>
        <taxon>Metazoa</taxon>
        <taxon>Chordata</taxon>
        <taxon>Craniata</taxon>
        <taxon>Vertebrata</taxon>
        <taxon>Euteleostomi</taxon>
        <taxon>Mammalia</taxon>
        <taxon>Eutheria</taxon>
        <taxon>Laurasiatheria</taxon>
        <taxon>Eulipotyphla</taxon>
        <taxon>Erinaceidae</taxon>
        <taxon>Erinaceinae</taxon>
        <taxon>Erinaceus</taxon>
    </lineage>
</organism>
<dbReference type="PANTHER" id="PTHR12587:SF20">
    <property type="entry name" value="LIPRIN-ALPHA, ISOFORM E"/>
    <property type="match status" value="1"/>
</dbReference>
<dbReference type="Gene3D" id="1.10.150.50">
    <property type="entry name" value="Transcription Factor, Ets-1"/>
    <property type="match status" value="1"/>
</dbReference>
<dbReference type="Pfam" id="PF00536">
    <property type="entry name" value="SAM_1"/>
    <property type="match status" value="1"/>
</dbReference>
<protein>
    <submittedName>
        <fullName evidence="6">Uncharacterized protein LOC132542371</fullName>
    </submittedName>
</protein>
<dbReference type="InterPro" id="IPR029515">
    <property type="entry name" value="Liprin"/>
</dbReference>
<dbReference type="PANTHER" id="PTHR12587">
    <property type="entry name" value="LAR INTERACTING PROTEIN LIP -RELATED PROTEIN"/>
    <property type="match status" value="1"/>
</dbReference>
<feature type="region of interest" description="Disordered" evidence="3">
    <location>
        <begin position="128"/>
        <end position="158"/>
    </location>
</feature>
<reference evidence="6" key="1">
    <citation type="submission" date="2025-08" db="UniProtKB">
        <authorList>
            <consortium name="RefSeq"/>
        </authorList>
    </citation>
    <scope>IDENTIFICATION</scope>
</reference>
<evidence type="ECO:0000313" key="5">
    <source>
        <dbReference type="Proteomes" id="UP001652624"/>
    </source>
</evidence>
<feature type="compositionally biased region" description="Basic and acidic residues" evidence="3">
    <location>
        <begin position="136"/>
        <end position="149"/>
    </location>
</feature>
<keyword evidence="2" id="KW-0175">Coiled coil</keyword>